<comment type="caution">
    <text evidence="1">The sequence shown here is derived from an EMBL/GenBank/DDBJ whole genome shotgun (WGS) entry which is preliminary data.</text>
</comment>
<name>A0ABR1DA79_NECAM</name>
<keyword evidence="2" id="KW-1185">Reference proteome</keyword>
<sequence length="101" mass="11780">MLRYEYGSTYFNYCELRKQPRRSLPSLLRVMEMKIGPQTCLRIIVLAGLHIKMIMIMAQSNTRYLLLGERRILCKIKTKAVSVVFPTISQNNYCPKTPKPL</sequence>
<organism evidence="1 2">
    <name type="scientific">Necator americanus</name>
    <name type="common">Human hookworm</name>
    <dbReference type="NCBI Taxonomy" id="51031"/>
    <lineage>
        <taxon>Eukaryota</taxon>
        <taxon>Metazoa</taxon>
        <taxon>Ecdysozoa</taxon>
        <taxon>Nematoda</taxon>
        <taxon>Chromadorea</taxon>
        <taxon>Rhabditida</taxon>
        <taxon>Rhabditina</taxon>
        <taxon>Rhabditomorpha</taxon>
        <taxon>Strongyloidea</taxon>
        <taxon>Ancylostomatidae</taxon>
        <taxon>Bunostominae</taxon>
        <taxon>Necator</taxon>
    </lineage>
</organism>
<accession>A0ABR1DA79</accession>
<evidence type="ECO:0000313" key="1">
    <source>
        <dbReference type="EMBL" id="KAK6747403.1"/>
    </source>
</evidence>
<dbReference type="EMBL" id="JAVFWL010000004">
    <property type="protein sequence ID" value="KAK6747403.1"/>
    <property type="molecule type" value="Genomic_DNA"/>
</dbReference>
<gene>
    <name evidence="1" type="primary">Necator_chrIV.g13830</name>
    <name evidence="1" type="ORF">RB195_000538</name>
</gene>
<protein>
    <submittedName>
        <fullName evidence="1">Uncharacterized protein</fullName>
    </submittedName>
</protein>
<dbReference type="Proteomes" id="UP001303046">
    <property type="component" value="Unassembled WGS sequence"/>
</dbReference>
<reference evidence="1 2" key="1">
    <citation type="submission" date="2023-08" db="EMBL/GenBank/DDBJ databases">
        <title>A Necator americanus chromosomal reference genome.</title>
        <authorList>
            <person name="Ilik V."/>
            <person name="Petrzelkova K.J."/>
            <person name="Pardy F."/>
            <person name="Fuh T."/>
            <person name="Niatou-Singa F.S."/>
            <person name="Gouil Q."/>
            <person name="Baker L."/>
            <person name="Ritchie M.E."/>
            <person name="Jex A.R."/>
            <person name="Gazzola D."/>
            <person name="Li H."/>
            <person name="Toshio Fujiwara R."/>
            <person name="Zhan B."/>
            <person name="Aroian R.V."/>
            <person name="Pafco B."/>
            <person name="Schwarz E.M."/>
        </authorList>
    </citation>
    <scope>NUCLEOTIDE SEQUENCE [LARGE SCALE GENOMIC DNA]</scope>
    <source>
        <strain evidence="1 2">Aroian</strain>
        <tissue evidence="1">Whole animal</tissue>
    </source>
</reference>
<proteinExistence type="predicted"/>
<evidence type="ECO:0000313" key="2">
    <source>
        <dbReference type="Proteomes" id="UP001303046"/>
    </source>
</evidence>